<feature type="binding site" evidence="17">
    <location>
        <position position="428"/>
    </location>
    <ligand>
        <name>ATP</name>
        <dbReference type="ChEBI" id="CHEBI:30616"/>
    </ligand>
</feature>
<dbReference type="Gene3D" id="1.10.510.10">
    <property type="entry name" value="Transferase(Phosphotransferase) domain 1"/>
    <property type="match status" value="1"/>
</dbReference>
<evidence type="ECO:0000256" key="5">
    <source>
        <dbReference type="ARBA" id="ARBA00022475"/>
    </source>
</evidence>
<dbReference type="EC" id="2.7.11.1" evidence="4"/>
<evidence type="ECO:0000256" key="10">
    <source>
        <dbReference type="ARBA" id="ARBA00022734"/>
    </source>
</evidence>
<evidence type="ECO:0000256" key="4">
    <source>
        <dbReference type="ARBA" id="ARBA00012513"/>
    </source>
</evidence>
<sequence>MRPSRHGYDATTILAPLALLLPSIFICSHSIQLPKSTIYNTTVDGKRFTTFYFTDFDQQQLQQPGILMFSSNATVGQNALQITPDSGNSGASFLVNQTGRVFFPSPFALWADDSAAASNNSADGRHVASFNTSFMFNLFRINASFKGEGLTFLIASGNDEPPPGSYGGYLGLTNASTDGRAANGFVAVELDTVRQSYDPDNNHVGLNVNSVRSAYATALGPHGIQLAPTNASAGTYNAWIDYDGTTRYISVYMSADERKPATAVLNAPVDLSTILLGRKAFFGFSASTGAHYQLNCVLQWMMTVETLDDDGGGGGGSTKKASFGWKLGVIVGVACGALTLTIVLLAGVLYVIRRRKKGREDTNTIALFNDTMGMTAIPGLPKVFDHKELSKGTNGFDEKMKLGQGGYGVVYRAILPGKDGQNMEVAVKQFSGANTKGQEDFLAELSIINRLRHRNLVKLAGWCHQNGVLMLVYDYMPNGSLDKHIFGGKDAPVLSWAQRYNVVAGVAAALNYLHHEYDQMVVHRDIKPSNIMLDSAFNARLGDFGLARALESGKSSYTDMIGVPGTLGYIAPECFHTGRATRESDVFAFGAVILETVCGRRISCSSPAGFGQLLEWVWRLHGAGRILEAVDPRLAGEFGEDDAARLLLLGLACSHPNAGERPRTEAILQNLTRSVAPFAVPLARPAFVWPVEPVVNTDDDAAETPLSRRTVTSTVFVVDPELPGGEHEVRPEQRAGGLRRPSMTRRWFSWTWLGSSRGSDAQWRGEEANIIDKPTARRTN</sequence>
<evidence type="ECO:0000256" key="16">
    <source>
        <dbReference type="ARBA" id="ARBA00023180"/>
    </source>
</evidence>
<evidence type="ECO:0000256" key="19">
    <source>
        <dbReference type="SAM" id="SignalP"/>
    </source>
</evidence>
<evidence type="ECO:0000256" key="8">
    <source>
        <dbReference type="ARBA" id="ARBA00022692"/>
    </source>
</evidence>
<evidence type="ECO:0000256" key="13">
    <source>
        <dbReference type="ARBA" id="ARBA00022840"/>
    </source>
</evidence>
<keyword evidence="14 18" id="KW-1133">Transmembrane helix</keyword>
<evidence type="ECO:0000256" key="3">
    <source>
        <dbReference type="ARBA" id="ARBA00010217"/>
    </source>
</evidence>
<protein>
    <recommendedName>
        <fullName evidence="4">non-specific serine/threonine protein kinase</fullName>
        <ecNumber evidence="4">2.7.11.1</ecNumber>
    </recommendedName>
</protein>
<comment type="similarity">
    <text evidence="2">In the N-terminal section; belongs to the leguminous lectin family.</text>
</comment>
<keyword evidence="11 17" id="KW-0547">Nucleotide-binding</keyword>
<name>A0A3L6RTK8_PANMI</name>
<feature type="transmembrane region" description="Helical" evidence="18">
    <location>
        <begin position="327"/>
        <end position="352"/>
    </location>
</feature>
<dbReference type="InterPro" id="IPR019825">
    <property type="entry name" value="Lectin_legB_Mn/Ca_BS"/>
</dbReference>
<dbReference type="FunFam" id="1.10.510.10:FF:000444">
    <property type="entry name" value="probable L-type lectin-domain containing receptor kinase S.5"/>
    <property type="match status" value="1"/>
</dbReference>
<feature type="chain" id="PRO_5018149418" description="non-specific serine/threonine protein kinase" evidence="19">
    <location>
        <begin position="31"/>
        <end position="780"/>
    </location>
</feature>
<dbReference type="PROSITE" id="PS00108">
    <property type="entry name" value="PROTEIN_KINASE_ST"/>
    <property type="match status" value="1"/>
</dbReference>
<evidence type="ECO:0000313" key="22">
    <source>
        <dbReference type="Proteomes" id="UP000275267"/>
    </source>
</evidence>
<gene>
    <name evidence="21" type="ORF">C2845_PM11G05480</name>
</gene>
<feature type="domain" description="Protein kinase" evidence="20">
    <location>
        <begin position="396"/>
        <end position="679"/>
    </location>
</feature>
<keyword evidence="21" id="KW-0675">Receptor</keyword>
<dbReference type="Proteomes" id="UP000275267">
    <property type="component" value="Unassembled WGS sequence"/>
</dbReference>
<dbReference type="OrthoDB" id="1913956at2759"/>
<organism evidence="21 22">
    <name type="scientific">Panicum miliaceum</name>
    <name type="common">Proso millet</name>
    <name type="synonym">Broomcorn millet</name>
    <dbReference type="NCBI Taxonomy" id="4540"/>
    <lineage>
        <taxon>Eukaryota</taxon>
        <taxon>Viridiplantae</taxon>
        <taxon>Streptophyta</taxon>
        <taxon>Embryophyta</taxon>
        <taxon>Tracheophyta</taxon>
        <taxon>Spermatophyta</taxon>
        <taxon>Magnoliopsida</taxon>
        <taxon>Liliopsida</taxon>
        <taxon>Poales</taxon>
        <taxon>Poaceae</taxon>
        <taxon>PACMAD clade</taxon>
        <taxon>Panicoideae</taxon>
        <taxon>Panicodae</taxon>
        <taxon>Paniceae</taxon>
        <taxon>Panicinae</taxon>
        <taxon>Panicum</taxon>
        <taxon>Panicum sect. Panicum</taxon>
    </lineage>
</organism>
<comment type="subcellular location">
    <subcellularLocation>
        <location evidence="1">Cell membrane</location>
        <topology evidence="1">Single-pass type I membrane protein</topology>
    </subcellularLocation>
</comment>
<dbReference type="SUPFAM" id="SSF49899">
    <property type="entry name" value="Concanavalin A-like lectins/glucanases"/>
    <property type="match status" value="1"/>
</dbReference>
<dbReference type="GO" id="GO:0005886">
    <property type="term" value="C:plasma membrane"/>
    <property type="evidence" value="ECO:0007669"/>
    <property type="project" value="UniProtKB-SubCell"/>
</dbReference>
<evidence type="ECO:0000256" key="18">
    <source>
        <dbReference type="SAM" id="Phobius"/>
    </source>
</evidence>
<keyword evidence="22" id="KW-1185">Reference proteome</keyword>
<keyword evidence="15 18" id="KW-0472">Membrane</keyword>
<comment type="similarity">
    <text evidence="3">In the C-terminal section; belongs to the protein kinase superfamily. Ser/Thr protein kinase family.</text>
</comment>
<keyword evidence="8 18" id="KW-0812">Transmembrane</keyword>
<evidence type="ECO:0000256" key="6">
    <source>
        <dbReference type="ARBA" id="ARBA00022527"/>
    </source>
</evidence>
<keyword evidence="6" id="KW-0723">Serine/threonine-protein kinase</keyword>
<evidence type="ECO:0000256" key="17">
    <source>
        <dbReference type="PROSITE-ProRule" id="PRU10141"/>
    </source>
</evidence>
<dbReference type="InterPro" id="IPR008271">
    <property type="entry name" value="Ser/Thr_kinase_AS"/>
</dbReference>
<keyword evidence="10" id="KW-0430">Lectin</keyword>
<evidence type="ECO:0000256" key="7">
    <source>
        <dbReference type="ARBA" id="ARBA00022679"/>
    </source>
</evidence>
<keyword evidence="16" id="KW-0325">Glycoprotein</keyword>
<dbReference type="InterPro" id="IPR050528">
    <property type="entry name" value="L-type_Lectin-RKs"/>
</dbReference>
<keyword evidence="12 21" id="KW-0418">Kinase</keyword>
<evidence type="ECO:0000256" key="11">
    <source>
        <dbReference type="ARBA" id="ARBA00022741"/>
    </source>
</evidence>
<evidence type="ECO:0000256" key="15">
    <source>
        <dbReference type="ARBA" id="ARBA00023136"/>
    </source>
</evidence>
<dbReference type="GO" id="GO:0005524">
    <property type="term" value="F:ATP binding"/>
    <property type="evidence" value="ECO:0007669"/>
    <property type="project" value="UniProtKB-UniRule"/>
</dbReference>
<dbReference type="GO" id="GO:0030246">
    <property type="term" value="F:carbohydrate binding"/>
    <property type="evidence" value="ECO:0007669"/>
    <property type="project" value="UniProtKB-KW"/>
</dbReference>
<dbReference type="PROSITE" id="PS00107">
    <property type="entry name" value="PROTEIN_KINASE_ATP"/>
    <property type="match status" value="1"/>
</dbReference>
<dbReference type="STRING" id="4540.A0A3L6RTK8"/>
<dbReference type="InterPro" id="IPR011009">
    <property type="entry name" value="Kinase-like_dom_sf"/>
</dbReference>
<dbReference type="SMART" id="SM00220">
    <property type="entry name" value="S_TKc"/>
    <property type="match status" value="1"/>
</dbReference>
<dbReference type="InterPro" id="IPR001220">
    <property type="entry name" value="Legume_lectin_dom"/>
</dbReference>
<dbReference type="InterPro" id="IPR017441">
    <property type="entry name" value="Protein_kinase_ATP_BS"/>
</dbReference>
<dbReference type="PROSITE" id="PS50011">
    <property type="entry name" value="PROTEIN_KINASE_DOM"/>
    <property type="match status" value="1"/>
</dbReference>
<dbReference type="GO" id="GO:0004674">
    <property type="term" value="F:protein serine/threonine kinase activity"/>
    <property type="evidence" value="ECO:0007669"/>
    <property type="project" value="UniProtKB-KW"/>
</dbReference>
<keyword evidence="13 17" id="KW-0067">ATP-binding</keyword>
<dbReference type="Pfam" id="PF00069">
    <property type="entry name" value="Pkinase"/>
    <property type="match status" value="1"/>
</dbReference>
<evidence type="ECO:0000259" key="20">
    <source>
        <dbReference type="PROSITE" id="PS50011"/>
    </source>
</evidence>
<proteinExistence type="inferred from homology"/>
<keyword evidence="5" id="KW-1003">Cell membrane</keyword>
<evidence type="ECO:0000256" key="1">
    <source>
        <dbReference type="ARBA" id="ARBA00004251"/>
    </source>
</evidence>
<dbReference type="EMBL" id="PQIB02000007">
    <property type="protein sequence ID" value="RLN09082.1"/>
    <property type="molecule type" value="Genomic_DNA"/>
</dbReference>
<dbReference type="AlphaFoldDB" id="A0A3L6RTK8"/>
<dbReference type="InterPro" id="IPR000719">
    <property type="entry name" value="Prot_kinase_dom"/>
</dbReference>
<dbReference type="Gene3D" id="2.60.120.200">
    <property type="match status" value="1"/>
</dbReference>
<evidence type="ECO:0000313" key="21">
    <source>
        <dbReference type="EMBL" id="RLN09082.1"/>
    </source>
</evidence>
<feature type="signal peptide" evidence="19">
    <location>
        <begin position="1"/>
        <end position="30"/>
    </location>
</feature>
<accession>A0A3L6RTK8</accession>
<dbReference type="CDD" id="cd06899">
    <property type="entry name" value="lectin_legume_LecRK_Arcelin_ConA"/>
    <property type="match status" value="1"/>
</dbReference>
<evidence type="ECO:0000256" key="12">
    <source>
        <dbReference type="ARBA" id="ARBA00022777"/>
    </source>
</evidence>
<dbReference type="Pfam" id="PF00139">
    <property type="entry name" value="Lectin_legB"/>
    <property type="match status" value="1"/>
</dbReference>
<dbReference type="FunFam" id="2.60.120.200:FF:000164">
    <property type="entry name" value="Putative L-type lectin-domain containing receptor kinase S.5"/>
    <property type="match status" value="1"/>
</dbReference>
<dbReference type="FunFam" id="3.30.200.20:FF:000320">
    <property type="entry name" value="probable L-type lectin-domain containing receptor kinase S.5"/>
    <property type="match status" value="1"/>
</dbReference>
<keyword evidence="9 19" id="KW-0732">Signal</keyword>
<dbReference type="SUPFAM" id="SSF56112">
    <property type="entry name" value="Protein kinase-like (PK-like)"/>
    <property type="match status" value="1"/>
</dbReference>
<evidence type="ECO:0000256" key="14">
    <source>
        <dbReference type="ARBA" id="ARBA00022989"/>
    </source>
</evidence>
<dbReference type="PANTHER" id="PTHR27007">
    <property type="match status" value="1"/>
</dbReference>
<reference evidence="22" key="1">
    <citation type="journal article" date="2019" name="Nat. Commun.">
        <title>The genome of broomcorn millet.</title>
        <authorList>
            <person name="Zou C."/>
            <person name="Miki D."/>
            <person name="Li D."/>
            <person name="Tang Q."/>
            <person name="Xiao L."/>
            <person name="Rajput S."/>
            <person name="Deng P."/>
            <person name="Jia W."/>
            <person name="Huang R."/>
            <person name="Zhang M."/>
            <person name="Sun Y."/>
            <person name="Hu J."/>
            <person name="Fu X."/>
            <person name="Schnable P.S."/>
            <person name="Li F."/>
            <person name="Zhang H."/>
            <person name="Feng B."/>
            <person name="Zhu X."/>
            <person name="Liu R."/>
            <person name="Schnable J.C."/>
            <person name="Zhu J.-K."/>
            <person name="Zhang H."/>
        </authorList>
    </citation>
    <scope>NUCLEOTIDE SEQUENCE [LARGE SCALE GENOMIC DNA]</scope>
</reference>
<dbReference type="InterPro" id="IPR013320">
    <property type="entry name" value="ConA-like_dom_sf"/>
</dbReference>
<keyword evidence="7" id="KW-0808">Transferase</keyword>
<evidence type="ECO:0000256" key="9">
    <source>
        <dbReference type="ARBA" id="ARBA00022729"/>
    </source>
</evidence>
<dbReference type="PROSITE" id="PS00307">
    <property type="entry name" value="LECTIN_LEGUME_BETA"/>
    <property type="match status" value="1"/>
</dbReference>
<dbReference type="Gene3D" id="3.30.200.20">
    <property type="entry name" value="Phosphorylase Kinase, domain 1"/>
    <property type="match status" value="1"/>
</dbReference>
<comment type="caution">
    <text evidence="21">The sequence shown here is derived from an EMBL/GenBank/DDBJ whole genome shotgun (WGS) entry which is preliminary data.</text>
</comment>
<evidence type="ECO:0000256" key="2">
    <source>
        <dbReference type="ARBA" id="ARBA00008536"/>
    </source>
</evidence>